<dbReference type="Gene3D" id="3.40.50.300">
    <property type="entry name" value="P-loop containing nucleotide triphosphate hydrolases"/>
    <property type="match status" value="1"/>
</dbReference>
<dbReference type="Proteomes" id="UP000253250">
    <property type="component" value="Unassembled WGS sequence"/>
</dbReference>
<dbReference type="RefSeq" id="WP_114282988.1">
    <property type="nucleotide sequence ID" value="NZ_PSYR01000002.1"/>
</dbReference>
<dbReference type="PROSITE" id="PS50893">
    <property type="entry name" value="ABC_TRANSPORTER_2"/>
    <property type="match status" value="1"/>
</dbReference>
<dbReference type="PANTHER" id="PTHR42711">
    <property type="entry name" value="ABC TRANSPORTER ATP-BINDING PROTEIN"/>
    <property type="match status" value="1"/>
</dbReference>
<protein>
    <submittedName>
        <fullName evidence="5">Sugar ABC transporter ATP-binding protein</fullName>
    </submittedName>
</protein>
<dbReference type="InterPro" id="IPR003439">
    <property type="entry name" value="ABC_transporter-like_ATP-bd"/>
</dbReference>
<name>A0A368HCC1_9GAMM</name>
<comment type="caution">
    <text evidence="5">The sequence shown here is derived from an EMBL/GenBank/DDBJ whole genome shotgun (WGS) entry which is preliminary data.</text>
</comment>
<feature type="domain" description="ABC transporter" evidence="4">
    <location>
        <begin position="6"/>
        <end position="239"/>
    </location>
</feature>
<dbReference type="InterPro" id="IPR050763">
    <property type="entry name" value="ABC_transporter_ATP-binding"/>
</dbReference>
<keyword evidence="3 5" id="KW-0067">ATP-binding</keyword>
<evidence type="ECO:0000256" key="2">
    <source>
        <dbReference type="ARBA" id="ARBA00022741"/>
    </source>
</evidence>
<proteinExistence type="predicted"/>
<dbReference type="PANTHER" id="PTHR42711:SF1">
    <property type="entry name" value="ABC-TRANSPORT PROTEIN, ATP-BINDING COMPONENT"/>
    <property type="match status" value="1"/>
</dbReference>
<dbReference type="GO" id="GO:0005524">
    <property type="term" value="F:ATP binding"/>
    <property type="evidence" value="ECO:0007669"/>
    <property type="project" value="UniProtKB-KW"/>
</dbReference>
<organism evidence="5 6">
    <name type="scientific">Acidiferrobacter thiooxydans</name>
    <dbReference type="NCBI Taxonomy" id="163359"/>
    <lineage>
        <taxon>Bacteria</taxon>
        <taxon>Pseudomonadati</taxon>
        <taxon>Pseudomonadota</taxon>
        <taxon>Gammaproteobacteria</taxon>
        <taxon>Acidiferrobacterales</taxon>
        <taxon>Acidiferrobacteraceae</taxon>
        <taxon>Acidiferrobacter</taxon>
    </lineage>
</organism>
<dbReference type="AlphaFoldDB" id="A0A368HCC1"/>
<reference evidence="5 6" key="1">
    <citation type="submission" date="2018-02" db="EMBL/GenBank/DDBJ databases">
        <title>Insights into the biology of acidophilic members of the Acidiferrobacteraceae family derived from comparative genomic analyses.</title>
        <authorList>
            <person name="Issotta F."/>
            <person name="Thyssen C."/>
            <person name="Mena C."/>
            <person name="Moya A."/>
            <person name="Bellenberg S."/>
            <person name="Sproer C."/>
            <person name="Covarrubias P.C."/>
            <person name="Sand W."/>
            <person name="Quatrini R."/>
            <person name="Vera M."/>
        </authorList>
    </citation>
    <scope>NUCLEOTIDE SEQUENCE [LARGE SCALE GENOMIC DNA]</scope>
    <source>
        <strain evidence="6">m-1</strain>
    </source>
</reference>
<dbReference type="SUPFAM" id="SSF52540">
    <property type="entry name" value="P-loop containing nucleoside triphosphate hydrolases"/>
    <property type="match status" value="1"/>
</dbReference>
<keyword evidence="2" id="KW-0547">Nucleotide-binding</keyword>
<accession>A0A368HCC1</accession>
<evidence type="ECO:0000256" key="1">
    <source>
        <dbReference type="ARBA" id="ARBA00022448"/>
    </source>
</evidence>
<dbReference type="SMART" id="SM00382">
    <property type="entry name" value="AAA"/>
    <property type="match status" value="1"/>
</dbReference>
<dbReference type="InterPro" id="IPR027417">
    <property type="entry name" value="P-loop_NTPase"/>
</dbReference>
<dbReference type="InterPro" id="IPR003593">
    <property type="entry name" value="AAA+_ATPase"/>
</dbReference>
<evidence type="ECO:0000313" key="5">
    <source>
        <dbReference type="EMBL" id="RCN56094.1"/>
    </source>
</evidence>
<dbReference type="EMBL" id="PSYR01000002">
    <property type="protein sequence ID" value="RCN56094.1"/>
    <property type="molecule type" value="Genomic_DNA"/>
</dbReference>
<evidence type="ECO:0000256" key="3">
    <source>
        <dbReference type="ARBA" id="ARBA00022840"/>
    </source>
</evidence>
<evidence type="ECO:0000259" key="4">
    <source>
        <dbReference type="PROSITE" id="PS50893"/>
    </source>
</evidence>
<keyword evidence="6" id="KW-1185">Reference proteome</keyword>
<sequence>MPGIAGALKHVVRPLYREITALSGISMQVGPGARVACVGPNGAGKSTLLKILTGVLVPSSGSVKVNGLVPSSDRVRNNRQIGAVFGHRTQLWWDLPVAESLSILAQMYGLSRAALERNVAWFDDMLGIGPLLARPARQLSLGERMRCDLAAALLHEPRVLFLDEPTIGLDVAVKNEVREFLKVTSLERNTTLVMASHDLGDIEGICERLIMIEKGGIVYDGPLAAVRERFGYEHMIEFQFSAAVPDAVKVAETLLGSYQGVFAEASTVHQLRIRFDNRIVSAGMIIHALAPSLPVRDVHIGTPDTESIIRSLYKRELRYEDL</sequence>
<evidence type="ECO:0000313" key="6">
    <source>
        <dbReference type="Proteomes" id="UP000253250"/>
    </source>
</evidence>
<dbReference type="GO" id="GO:0016887">
    <property type="term" value="F:ATP hydrolysis activity"/>
    <property type="evidence" value="ECO:0007669"/>
    <property type="project" value="InterPro"/>
</dbReference>
<dbReference type="Pfam" id="PF00005">
    <property type="entry name" value="ABC_tran"/>
    <property type="match status" value="1"/>
</dbReference>
<keyword evidence="1" id="KW-0813">Transport</keyword>
<gene>
    <name evidence="5" type="ORF">C4900_09510</name>
</gene>